<feature type="region of interest" description="Disordered" evidence="1">
    <location>
        <begin position="1"/>
        <end position="141"/>
    </location>
</feature>
<feature type="compositionally biased region" description="Basic and acidic residues" evidence="1">
    <location>
        <begin position="586"/>
        <end position="604"/>
    </location>
</feature>
<protein>
    <submittedName>
        <fullName evidence="3">HIR complex subunit</fullName>
    </submittedName>
</protein>
<evidence type="ECO:0000313" key="3">
    <source>
        <dbReference type="EMBL" id="KAJ9611664.1"/>
    </source>
</evidence>
<feature type="region of interest" description="Disordered" evidence="1">
    <location>
        <begin position="416"/>
        <end position="499"/>
    </location>
</feature>
<feature type="compositionally biased region" description="Pro residues" evidence="1">
    <location>
        <begin position="224"/>
        <end position="241"/>
    </location>
</feature>
<feature type="compositionally biased region" description="Gly residues" evidence="1">
    <location>
        <begin position="568"/>
        <end position="580"/>
    </location>
</feature>
<feature type="compositionally biased region" description="Polar residues" evidence="1">
    <location>
        <begin position="1"/>
        <end position="12"/>
    </location>
</feature>
<feature type="region of interest" description="Disordered" evidence="1">
    <location>
        <begin position="155"/>
        <end position="376"/>
    </location>
</feature>
<keyword evidence="4" id="KW-1185">Reference proteome</keyword>
<feature type="compositionally biased region" description="Basic and acidic residues" evidence="1">
    <location>
        <begin position="526"/>
        <end position="539"/>
    </location>
</feature>
<feature type="domain" description="Hpc2-related" evidence="2">
    <location>
        <begin position="489"/>
        <end position="523"/>
    </location>
</feature>
<organism evidence="3 4">
    <name type="scientific">Cladophialophora chaetospira</name>
    <dbReference type="NCBI Taxonomy" id="386627"/>
    <lineage>
        <taxon>Eukaryota</taxon>
        <taxon>Fungi</taxon>
        <taxon>Dikarya</taxon>
        <taxon>Ascomycota</taxon>
        <taxon>Pezizomycotina</taxon>
        <taxon>Eurotiomycetes</taxon>
        <taxon>Chaetothyriomycetidae</taxon>
        <taxon>Chaetothyriales</taxon>
        <taxon>Herpotrichiellaceae</taxon>
        <taxon>Cladophialophora</taxon>
    </lineage>
</organism>
<feature type="compositionally biased region" description="Low complexity" evidence="1">
    <location>
        <begin position="346"/>
        <end position="358"/>
    </location>
</feature>
<name>A0AA38XE34_9EURO</name>
<evidence type="ECO:0000313" key="4">
    <source>
        <dbReference type="Proteomes" id="UP001172673"/>
    </source>
</evidence>
<reference evidence="3" key="1">
    <citation type="submission" date="2022-10" db="EMBL/GenBank/DDBJ databases">
        <title>Culturing micro-colonial fungi from biological soil crusts in the Mojave desert and describing Neophaeococcomyces mojavensis, and introducing the new genera and species Taxawa tesnikishii.</title>
        <authorList>
            <person name="Kurbessoian T."/>
            <person name="Stajich J.E."/>
        </authorList>
    </citation>
    <scope>NUCLEOTIDE SEQUENCE</scope>
    <source>
        <strain evidence="3">TK_41</strain>
    </source>
</reference>
<feature type="compositionally biased region" description="Low complexity" evidence="1">
    <location>
        <begin position="416"/>
        <end position="430"/>
    </location>
</feature>
<dbReference type="Proteomes" id="UP001172673">
    <property type="component" value="Unassembled WGS sequence"/>
</dbReference>
<comment type="caution">
    <text evidence="3">The sequence shown here is derived from an EMBL/GenBank/DDBJ whole genome shotgun (WGS) entry which is preliminary data.</text>
</comment>
<proteinExistence type="predicted"/>
<feature type="compositionally biased region" description="Low complexity" evidence="1">
    <location>
        <begin position="556"/>
        <end position="565"/>
    </location>
</feature>
<accession>A0AA38XE34</accession>
<feature type="region of interest" description="Disordered" evidence="1">
    <location>
        <begin position="524"/>
        <end position="616"/>
    </location>
</feature>
<dbReference type="InterPro" id="IPR014840">
    <property type="entry name" value="HRD"/>
</dbReference>
<dbReference type="Pfam" id="PF08729">
    <property type="entry name" value="HUN"/>
    <property type="match status" value="1"/>
</dbReference>
<dbReference type="EMBL" id="JAPDRK010000006">
    <property type="protein sequence ID" value="KAJ9611664.1"/>
    <property type="molecule type" value="Genomic_DNA"/>
</dbReference>
<feature type="compositionally biased region" description="Gly residues" evidence="1">
    <location>
        <begin position="464"/>
        <end position="477"/>
    </location>
</feature>
<feature type="compositionally biased region" description="Polar residues" evidence="1">
    <location>
        <begin position="51"/>
        <end position="65"/>
    </location>
</feature>
<evidence type="ECO:0000256" key="1">
    <source>
        <dbReference type="SAM" id="MobiDB-lite"/>
    </source>
</evidence>
<sequence length="616" mass="65440">MEPDIRSSSNEPLSDVPSDYESRGPPAFANHLTAQSTTTPAGNLGVANNLEARQSNVATSATAAGTRQDPQPVKRPRKPRQPKDPNAPPAEKKPPRARVTKPRGASSTATTTASRKKTKVEPVEEDSTIHIPAPPTSGLQSSTLVQPVAFALQPPAVESHKNEAAKPSDSGFTMHDRPMHSYTSPPPTHEYKPNAPTPTPQSSTRRSTAMYDPIRGFTQRPLDTNPPPAPAQPVMTPPRPMYNPSMSPAISGIIDHPPQPDYPNSTMLVTHPPRAEPSYGHTNGRSIDPPKIIDDSSVMDVDLVEKEQMHLKKPAGPRKVPSEASTRQTSPKPARAKEQPPPPPMGSGLLSASLFGGDSNNGVAQKDSEKGPNIVLHVDLKDPENRVINFARLAEAKYGFAALYPRQAAQKERLAKIAAAGAALERSASGGKLGGTSAESGDEDLSVDIDRDSENDGDVAMSGVNGGQDAGNSGTDGPGQKRRRRRKVEEYDIDDDFVDDSEMLWEAQAAASKDGFFVYCGPLVPEGEKPAVERADGTIKRGRGRGRGGGPGSRGGRAAAAAAEGGSRRGGGPGSRGGGTTRKPRITKDERAQMEKEKLQREKMASLIPKPSAYPA</sequence>
<evidence type="ECO:0000259" key="2">
    <source>
        <dbReference type="Pfam" id="PF08729"/>
    </source>
</evidence>
<gene>
    <name evidence="3" type="primary">HPC2</name>
    <name evidence="3" type="ORF">H2200_004848</name>
</gene>
<dbReference type="AlphaFoldDB" id="A0AA38XE34"/>
<feature type="compositionally biased region" description="Polar residues" evidence="1">
    <location>
        <begin position="32"/>
        <end position="41"/>
    </location>
</feature>